<comment type="similarity">
    <text evidence="1 2">Belongs to the Dps family.</text>
</comment>
<evidence type="ECO:0000256" key="1">
    <source>
        <dbReference type="ARBA" id="ARBA00009497"/>
    </source>
</evidence>
<dbReference type="PANTHER" id="PTHR42932:SF1">
    <property type="entry name" value="GENERAL STRESS PROTEIN 20U"/>
    <property type="match status" value="1"/>
</dbReference>
<organism evidence="4 5">
    <name type="scientific">Alkalibacterium gilvum</name>
    <dbReference type="NCBI Taxonomy" id="1130080"/>
    <lineage>
        <taxon>Bacteria</taxon>
        <taxon>Bacillati</taxon>
        <taxon>Bacillota</taxon>
        <taxon>Bacilli</taxon>
        <taxon>Lactobacillales</taxon>
        <taxon>Carnobacteriaceae</taxon>
        <taxon>Alkalibacterium</taxon>
    </lineage>
</organism>
<dbReference type="PRINTS" id="PR01346">
    <property type="entry name" value="HELNAPAPROT"/>
</dbReference>
<dbReference type="PANTHER" id="PTHR42932">
    <property type="entry name" value="GENERAL STRESS PROTEIN 20U"/>
    <property type="match status" value="1"/>
</dbReference>
<dbReference type="GO" id="GO:0008199">
    <property type="term" value="F:ferric iron binding"/>
    <property type="evidence" value="ECO:0007669"/>
    <property type="project" value="InterPro"/>
</dbReference>
<proteinExistence type="inferred from homology"/>
<dbReference type="Proteomes" id="UP000198564">
    <property type="component" value="Unassembled WGS sequence"/>
</dbReference>
<name>A0A1H6UIQ5_9LACT</name>
<gene>
    <name evidence="4" type="ORF">SAMN04488113_13316</name>
</gene>
<dbReference type="Pfam" id="PF00210">
    <property type="entry name" value="Ferritin"/>
    <property type="match status" value="1"/>
</dbReference>
<evidence type="ECO:0000259" key="3">
    <source>
        <dbReference type="Pfam" id="PF00210"/>
    </source>
</evidence>
<dbReference type="InterPro" id="IPR012347">
    <property type="entry name" value="Ferritin-like"/>
</dbReference>
<dbReference type="InterPro" id="IPR009078">
    <property type="entry name" value="Ferritin-like_SF"/>
</dbReference>
<dbReference type="SUPFAM" id="SSF47240">
    <property type="entry name" value="Ferritin-like"/>
    <property type="match status" value="1"/>
</dbReference>
<keyword evidence="4" id="KW-0238">DNA-binding</keyword>
<reference evidence="5" key="1">
    <citation type="submission" date="2016-10" db="EMBL/GenBank/DDBJ databases">
        <authorList>
            <person name="Varghese N."/>
            <person name="Submissions S."/>
        </authorList>
    </citation>
    <scope>NUCLEOTIDE SEQUENCE [LARGE SCALE GENOMIC DNA]</scope>
    <source>
        <strain evidence="5">DSM 25751</strain>
    </source>
</reference>
<evidence type="ECO:0000313" key="4">
    <source>
        <dbReference type="EMBL" id="SEI92193.1"/>
    </source>
</evidence>
<dbReference type="InterPro" id="IPR023188">
    <property type="entry name" value="DPS_DNA-bd_CS"/>
</dbReference>
<dbReference type="Gene3D" id="1.20.1260.10">
    <property type="match status" value="1"/>
</dbReference>
<dbReference type="PIRSF" id="PIRSF005900">
    <property type="entry name" value="Dps"/>
    <property type="match status" value="1"/>
</dbReference>
<dbReference type="OrthoDB" id="9797023at2"/>
<dbReference type="PROSITE" id="PS00819">
    <property type="entry name" value="DPS_2"/>
    <property type="match status" value="1"/>
</dbReference>
<evidence type="ECO:0000313" key="5">
    <source>
        <dbReference type="Proteomes" id="UP000198564"/>
    </source>
</evidence>
<dbReference type="STRING" id="1130080.SAMN04488113_13316"/>
<sequence length="155" mass="17696">MQYGETKEVLNQLTADLSQASAAIHQIHWYLRGDDFKRYHELMDDFREDVEEQLDEVAERLIIIDGSPVSTLEEFAEKSTIDSIPGEWGKPNSEHIERLVSIFRVLVSDYSKGIEVASKEGDDVSEDIFINAKGDLELHIWMMQAELNKAPKNDA</sequence>
<feature type="domain" description="Ferritin/DPS" evidence="3">
    <location>
        <begin position="8"/>
        <end position="151"/>
    </location>
</feature>
<dbReference type="InterPro" id="IPR002177">
    <property type="entry name" value="DPS_DNA-bd"/>
</dbReference>
<accession>A0A1H6UIQ5</accession>
<dbReference type="AlphaFoldDB" id="A0A1H6UIQ5"/>
<keyword evidence="5" id="KW-1185">Reference proteome</keyword>
<dbReference type="RefSeq" id="WP_091635813.1">
    <property type="nucleotide sequence ID" value="NZ_FNYW01000033.1"/>
</dbReference>
<evidence type="ECO:0000256" key="2">
    <source>
        <dbReference type="RuleBase" id="RU003875"/>
    </source>
</evidence>
<dbReference type="GO" id="GO:0016722">
    <property type="term" value="F:oxidoreductase activity, acting on metal ions"/>
    <property type="evidence" value="ECO:0007669"/>
    <property type="project" value="InterPro"/>
</dbReference>
<dbReference type="GO" id="GO:0003677">
    <property type="term" value="F:DNA binding"/>
    <property type="evidence" value="ECO:0007669"/>
    <property type="project" value="UniProtKB-KW"/>
</dbReference>
<protein>
    <submittedName>
        <fullName evidence="4">Starvation-inducible DNA-binding protein</fullName>
    </submittedName>
</protein>
<dbReference type="CDD" id="cd01043">
    <property type="entry name" value="DPS"/>
    <property type="match status" value="1"/>
</dbReference>
<dbReference type="EMBL" id="FNYW01000033">
    <property type="protein sequence ID" value="SEI92193.1"/>
    <property type="molecule type" value="Genomic_DNA"/>
</dbReference>
<dbReference type="InterPro" id="IPR008331">
    <property type="entry name" value="Ferritin_DPS_dom"/>
</dbReference>